<dbReference type="Pfam" id="PF03015">
    <property type="entry name" value="Sterile"/>
    <property type="match status" value="1"/>
</dbReference>
<evidence type="ECO:0000313" key="3">
    <source>
        <dbReference type="EMBL" id="MBY28405.1"/>
    </source>
</evidence>
<feature type="domain" description="Fatty acyl-CoA reductase C-terminal" evidence="2">
    <location>
        <begin position="35"/>
        <end position="126"/>
    </location>
</feature>
<accession>A0A2S2PG64</accession>
<protein>
    <submittedName>
        <fullName evidence="3">Fatty acyl-CoA reductase 1</fullName>
    </submittedName>
</protein>
<keyword evidence="1" id="KW-1133">Transmembrane helix</keyword>
<feature type="transmembrane region" description="Helical" evidence="1">
    <location>
        <begin position="151"/>
        <end position="176"/>
    </location>
</feature>
<keyword evidence="1" id="KW-0812">Transmembrane</keyword>
<evidence type="ECO:0000256" key="1">
    <source>
        <dbReference type="SAM" id="Phobius"/>
    </source>
</evidence>
<proteinExistence type="predicted"/>
<sequence length="179" mass="21350">MKTLEQYPFDEMLWRPTIKFTTCFYSFYISTIIEQVLPAIFFDALLDLIGKPHKRLLPLQQKIYVVTMALSYFTTKAWKFDNSNFLGLIDKIPDVDREEFDYDFKDIDVTEFIKNATIGSQKYLFNVDEKKLPFAKKLLNRFIWMDRILKTFGATILVFILFHFNIIPSAFLHNIFCYF</sequence>
<dbReference type="EMBL" id="GGMR01015786">
    <property type="protein sequence ID" value="MBY28405.1"/>
    <property type="molecule type" value="Transcribed_RNA"/>
</dbReference>
<evidence type="ECO:0000259" key="2">
    <source>
        <dbReference type="Pfam" id="PF03015"/>
    </source>
</evidence>
<feature type="transmembrane region" description="Helical" evidence="1">
    <location>
        <begin position="25"/>
        <end position="46"/>
    </location>
</feature>
<keyword evidence="1" id="KW-0472">Membrane</keyword>
<name>A0A2S2PG64_SCHGA</name>
<dbReference type="CDD" id="cd09071">
    <property type="entry name" value="FAR_C"/>
    <property type="match status" value="1"/>
</dbReference>
<dbReference type="InterPro" id="IPR033640">
    <property type="entry name" value="FAR_C"/>
</dbReference>
<gene>
    <name evidence="3" type="primary">far1_4</name>
    <name evidence="3" type="ORF">g.41990</name>
</gene>
<reference evidence="3" key="1">
    <citation type="submission" date="2018-04" db="EMBL/GenBank/DDBJ databases">
        <title>Transcriptome of Schizaphis graminum biotype I.</title>
        <authorList>
            <person name="Scully E.D."/>
            <person name="Geib S.M."/>
            <person name="Palmer N.A."/>
            <person name="Koch K."/>
            <person name="Bradshaw J."/>
            <person name="Heng-Moss T."/>
            <person name="Sarath G."/>
        </authorList>
    </citation>
    <scope>NUCLEOTIDE SEQUENCE</scope>
</reference>
<dbReference type="AlphaFoldDB" id="A0A2S2PG64"/>
<organism evidence="3">
    <name type="scientific">Schizaphis graminum</name>
    <name type="common">Green bug aphid</name>
    <dbReference type="NCBI Taxonomy" id="13262"/>
    <lineage>
        <taxon>Eukaryota</taxon>
        <taxon>Metazoa</taxon>
        <taxon>Ecdysozoa</taxon>
        <taxon>Arthropoda</taxon>
        <taxon>Hexapoda</taxon>
        <taxon>Insecta</taxon>
        <taxon>Pterygota</taxon>
        <taxon>Neoptera</taxon>
        <taxon>Paraneoptera</taxon>
        <taxon>Hemiptera</taxon>
        <taxon>Sternorrhyncha</taxon>
        <taxon>Aphidomorpha</taxon>
        <taxon>Aphidoidea</taxon>
        <taxon>Aphididae</taxon>
        <taxon>Aphidini</taxon>
        <taxon>Schizaphis</taxon>
    </lineage>
</organism>